<dbReference type="Gramene" id="Kaladp0001s0328.1.v1.1">
    <property type="protein sequence ID" value="Kaladp0001s0328.1.v1.1"/>
    <property type="gene ID" value="Kaladp0001s0328.v1.1"/>
</dbReference>
<keyword evidence="2" id="KW-1185">Reference proteome</keyword>
<name>A0A7N0R926_KALFE</name>
<dbReference type="EnsemblPlants" id="Kaladp0001s0328.1.v1.1">
    <property type="protein sequence ID" value="Kaladp0001s0328.1.v1.1"/>
    <property type="gene ID" value="Kaladp0001s0328.v1.1"/>
</dbReference>
<evidence type="ECO:0000313" key="1">
    <source>
        <dbReference type="EnsemblPlants" id="Kaladp0001s0328.1.v1.1"/>
    </source>
</evidence>
<accession>A0A7N0R926</accession>
<dbReference type="Proteomes" id="UP000594263">
    <property type="component" value="Unplaced"/>
</dbReference>
<dbReference type="AlphaFoldDB" id="A0A7N0R926"/>
<reference evidence="1" key="1">
    <citation type="submission" date="2021-01" db="UniProtKB">
        <authorList>
            <consortium name="EnsemblPlants"/>
        </authorList>
    </citation>
    <scope>IDENTIFICATION</scope>
</reference>
<proteinExistence type="predicted"/>
<evidence type="ECO:0000313" key="2">
    <source>
        <dbReference type="Proteomes" id="UP000594263"/>
    </source>
</evidence>
<organism evidence="1 2">
    <name type="scientific">Kalanchoe fedtschenkoi</name>
    <name type="common">Lavender scallops</name>
    <name type="synonym">South American air plant</name>
    <dbReference type="NCBI Taxonomy" id="63787"/>
    <lineage>
        <taxon>Eukaryota</taxon>
        <taxon>Viridiplantae</taxon>
        <taxon>Streptophyta</taxon>
        <taxon>Embryophyta</taxon>
        <taxon>Tracheophyta</taxon>
        <taxon>Spermatophyta</taxon>
        <taxon>Magnoliopsida</taxon>
        <taxon>eudicotyledons</taxon>
        <taxon>Gunneridae</taxon>
        <taxon>Pentapetalae</taxon>
        <taxon>Saxifragales</taxon>
        <taxon>Crassulaceae</taxon>
        <taxon>Kalanchoe</taxon>
    </lineage>
</organism>
<protein>
    <submittedName>
        <fullName evidence="1">Uncharacterized protein</fullName>
    </submittedName>
</protein>
<sequence length="122" mass="13512">MSTVFVVVSANSIHQIQKGELKTLTTISPSHSLSLRLHRSLTLHSTRVSLYDPISQCSNQTRKHADLSAHSVALTSSTSFAADVALFWRFGFMPCLRDLRSLVVESHYFDVSGRGFRSICSA</sequence>